<dbReference type="AlphaFoldDB" id="I4C738"/>
<dbReference type="RefSeq" id="WP_014810520.1">
    <property type="nucleotide sequence ID" value="NC_018025.1"/>
</dbReference>
<reference evidence="2" key="1">
    <citation type="submission" date="2012-06" db="EMBL/GenBank/DDBJ databases">
        <title>Complete sequence of chromosome of Desulfomonile tiedjei DSM 6799.</title>
        <authorList>
            <person name="Lucas S."/>
            <person name="Copeland A."/>
            <person name="Lapidus A."/>
            <person name="Glavina del Rio T."/>
            <person name="Dalin E."/>
            <person name="Tice H."/>
            <person name="Bruce D."/>
            <person name="Goodwin L."/>
            <person name="Pitluck S."/>
            <person name="Peters L."/>
            <person name="Ovchinnikova G."/>
            <person name="Zeytun A."/>
            <person name="Lu M."/>
            <person name="Kyrpides N."/>
            <person name="Mavromatis K."/>
            <person name="Ivanova N."/>
            <person name="Brettin T."/>
            <person name="Detter J.C."/>
            <person name="Han C."/>
            <person name="Larimer F."/>
            <person name="Land M."/>
            <person name="Hauser L."/>
            <person name="Markowitz V."/>
            <person name="Cheng J.-F."/>
            <person name="Hugenholtz P."/>
            <person name="Woyke T."/>
            <person name="Wu D."/>
            <person name="Spring S."/>
            <person name="Schroeder M."/>
            <person name="Brambilla E."/>
            <person name="Klenk H.-P."/>
            <person name="Eisen J.A."/>
        </authorList>
    </citation>
    <scope>NUCLEOTIDE SEQUENCE [LARGE SCALE GENOMIC DNA]</scope>
    <source>
        <strain evidence="2">ATCC 49306 / DSM 6799 / DCB-1</strain>
    </source>
</reference>
<dbReference type="Pfam" id="PF19676">
    <property type="entry name" value="DUF6178"/>
    <property type="match status" value="1"/>
</dbReference>
<dbReference type="EMBL" id="CP003360">
    <property type="protein sequence ID" value="AFM25379.1"/>
    <property type="molecule type" value="Genomic_DNA"/>
</dbReference>
<dbReference type="KEGG" id="dti:Desti_2702"/>
<evidence type="ECO:0000313" key="1">
    <source>
        <dbReference type="EMBL" id="AFM25379.1"/>
    </source>
</evidence>
<dbReference type="InterPro" id="IPR045750">
    <property type="entry name" value="DUF6178"/>
</dbReference>
<accession>I4C738</accession>
<dbReference type="eggNOG" id="ENOG5030WK3">
    <property type="taxonomic scope" value="Bacteria"/>
</dbReference>
<proteinExistence type="predicted"/>
<protein>
    <submittedName>
        <fullName evidence="1">Uncharacterized protein</fullName>
    </submittedName>
</protein>
<dbReference type="Proteomes" id="UP000006055">
    <property type="component" value="Chromosome"/>
</dbReference>
<dbReference type="HOGENOM" id="CLU_033811_1_0_7"/>
<dbReference type="STRING" id="706587.Desti_2702"/>
<gene>
    <name evidence="1" type="ordered locus">Desti_2702</name>
</gene>
<name>I4C738_DESTA</name>
<sequence length="441" mass="51000">MKEYNPTEEEAIEIISAFDRLPLEKRLDIFRGLTALSRENLLAASRRPTEIMRRVSEEEVFYTIKQLGESDAPSIIAMTTGKQLQYIMDVDLWKKDMLDLNAASRWLNIIAATGEEKILQFVQITDTELLITLLGKFLKITSRDENSDLTEQLDSLPAFTLDDVFFIEFTSADTEDALKRILESIFRWNNIFYLHLMEHLTWDNQMENEELARKWRAARLSEKGFPEFDEVLEIYQYLHKNGIHYPGDDTLPAHEEGDTPEPLMEFPLKVLESNNLFRRSLAKTALLDERDRMSRELAHLANKVIIADGKDPGSLEEIRASLNKVAAYINIALEEICDEDVTNAAKILQTNHMELLFRRGFSLILDLRKEVRQFIRNYEGGVENLGNPLAGIVSGLLQKRPYYAGNVFENQPAREFEFLQDITSIRGMMNRQALEEKWEPM</sequence>
<organism evidence="1 2">
    <name type="scientific">Desulfomonile tiedjei (strain ATCC 49306 / DSM 6799 / DCB-1)</name>
    <dbReference type="NCBI Taxonomy" id="706587"/>
    <lineage>
        <taxon>Bacteria</taxon>
        <taxon>Pseudomonadati</taxon>
        <taxon>Thermodesulfobacteriota</taxon>
        <taxon>Desulfomonilia</taxon>
        <taxon>Desulfomonilales</taxon>
        <taxon>Desulfomonilaceae</taxon>
        <taxon>Desulfomonile</taxon>
    </lineage>
</organism>
<evidence type="ECO:0000313" key="2">
    <source>
        <dbReference type="Proteomes" id="UP000006055"/>
    </source>
</evidence>
<dbReference type="OrthoDB" id="5479105at2"/>
<keyword evidence="2" id="KW-1185">Reference proteome</keyword>